<evidence type="ECO:0000256" key="2">
    <source>
        <dbReference type="ARBA" id="ARBA00022786"/>
    </source>
</evidence>
<keyword evidence="1" id="KW-0808">Transferase</keyword>
<feature type="domain" description="VWFA" evidence="5">
    <location>
        <begin position="1245"/>
        <end position="1441"/>
    </location>
</feature>
<comment type="caution">
    <text evidence="6">The sequence shown here is derived from an EMBL/GenBank/DDBJ whole genome shotgun (WGS) entry which is preliminary data.</text>
</comment>
<dbReference type="InterPro" id="IPR023313">
    <property type="entry name" value="UBQ-conjugating_AS"/>
</dbReference>
<dbReference type="PROSITE" id="PS00183">
    <property type="entry name" value="UBC_1"/>
    <property type="match status" value="1"/>
</dbReference>
<evidence type="ECO:0000256" key="1">
    <source>
        <dbReference type="ARBA" id="ARBA00022679"/>
    </source>
</evidence>
<evidence type="ECO:0000259" key="5">
    <source>
        <dbReference type="PROSITE" id="PS50234"/>
    </source>
</evidence>
<dbReference type="GO" id="GO:0016740">
    <property type="term" value="F:transferase activity"/>
    <property type="evidence" value="ECO:0007669"/>
    <property type="project" value="UniProtKB-KW"/>
</dbReference>
<protein>
    <recommendedName>
        <fullName evidence="8">UBC core domain-containing protein</fullName>
    </recommendedName>
</protein>
<keyword evidence="7" id="KW-1185">Reference proteome</keyword>
<sequence>MPPRKRRILVAFEDDAGGPDQKRQRKIAVSIDTSAKNADLAREIAATLEQPAVTLEISGGFELRDQDGVDMIAEGEIVTARPYTNMAAPARKAEPTLDTGLVNSAIECSPEEPVRVQIRLVTAELARAHARSTPKEQSAATNGLLAFDGEFVSGNTSLRALQQEASRVLGWASAEAMELDEAVCDHDHQEDGSCSCTIAQDIAQYGLSSTLHCRFTTDGSICGHQCPYSHAKLLLSSKPSKCSLCAGVLASLCPKCEDVSNLVVNCPLVQNAGCGHLHHAHCIGALKSRGPAACPSGCAIARFPRETVVFDREDTHLIIAWDGERIDRIPVPFTMNGVSRDSTSIVSITSAAVVTIVENFLERSGFTLPGLSLRIYSRDPVAELVRFSQSTLVSVCPSSSHVSLDHHRFPLFTGITRRNVLRPLGAFAVDLHTAQVPIIACGCTPIKRLFPRSDAATDPSVVLYAVKRRTEPPDTAAASDRPAVASKQSMYFADPAWHPSMPQTPRGISAFLASLYLLGHSVAQKTVAGEQKVLALAFAIFRFPPAVRTLVGLFLNRVPGPEEKAALSEAVYQALAEFSSRGPHAIVSRETRRFETVRIFLAYMASAADVGSTSIVQRPVEELSLICALSHKRLKDPVLLDTVVVERAVARLHQPGGFLFRPGIPITTPAVAEIGDHGVLKRILAQMSGLPSDSTLVLEVNNIGAPPASFLATLDAVARDFVLTIRRANQTDLVARGPLELKSVNVIPPQIVLDQEGLLAVFTGRGCGTARDVNFFRPTNGGDTEVDVNDVSHALEKVTIARKLEDTWQVDSFGEVSAVSRPPDEAIVLCLDLSESMNQRSGVGGTGALRDYEYGFNVEVKTKILVDKITQGMPRYEIMAKATAYLEAQHVSCYMTWAAKLNPDNSDGTAAEDLLRHLAVIASREALTLSFKEEFGDDSENDDSEDEDMYSSLSEASYRRGCSDALSQLACFIVAVDRDDMTDELPRLLRDATQKANLASVGTEPFNIPRALVDFKTGDLLLDPLRPKNAPKHTFVNSTSKLWFESQRKWPSGPCVAKYDTVTKLKKDVADWIAGTDILPKLKGTSKNDTISVTFRHLDQDHSWILLPQTSVLTLYSLVNRASRGVYASFILRSINSNSRLKLTDGPLISQTDLARGGEVEIVFCSTHTRHAYEVDISPWHGGPAQKILMPQDASILAVLNYLDNAADSYIGMTDFMLWHGVGDSGDGTRRGNIVGINTLLSQWDRSSVISHTISFESQPWRWIPTHGQRLREESKHLSRLHLLKTLFDVFINRASSFDTTVSLVLGLVTFSDKASVELELTPVFEKFREKLETVDAAGDTAVYDALDSARQVLTNFRLDLPNLRRRIIIVSDGEDTTSKSSAYHVCRLLQKGRIIVDSVQVGLKTDRVLHAISVATGGYRFSPRTSLADALSIFDLETMLYSGDRPFRSAKPLVNTERQFKAYQNFNGSNAIDIVTVDTFPPRAEHKKLKQRVKFAATSPPRSGVGDDRMKRIMREIKAVVADPHPNVDVYVNDRDMSFLKIILEAPEDVDNCPYEGGTFLLTCDLPAGYPRDPPEVRFVTFILHPNVSKQGKVCIAELGRLWSSDITLKEIFSMIYGTLLTPDLENPLEIQASLKYYDDDGTYALAVADAVAKHASKSRAQWQDELDD</sequence>
<dbReference type="Pfam" id="PF00179">
    <property type="entry name" value="UQ_con"/>
    <property type="match status" value="1"/>
</dbReference>
<dbReference type="PROSITE" id="PS50234">
    <property type="entry name" value="VWFA"/>
    <property type="match status" value="1"/>
</dbReference>
<dbReference type="SUPFAM" id="SSF53300">
    <property type="entry name" value="vWA-like"/>
    <property type="match status" value="1"/>
</dbReference>
<dbReference type="EMBL" id="JARJCN010000016">
    <property type="protein sequence ID" value="KAJ7093417.1"/>
    <property type="molecule type" value="Genomic_DNA"/>
</dbReference>
<feature type="active site" description="Glycyl thioester intermediate" evidence="3">
    <location>
        <position position="1596"/>
    </location>
</feature>
<evidence type="ECO:0008006" key="8">
    <source>
        <dbReference type="Google" id="ProtNLM"/>
    </source>
</evidence>
<evidence type="ECO:0000313" key="6">
    <source>
        <dbReference type="EMBL" id="KAJ7093417.1"/>
    </source>
</evidence>
<dbReference type="Proteomes" id="UP001222325">
    <property type="component" value="Unassembled WGS sequence"/>
</dbReference>
<dbReference type="Gene3D" id="3.40.50.410">
    <property type="entry name" value="von Willebrand factor, type A domain"/>
    <property type="match status" value="1"/>
</dbReference>
<dbReference type="InterPro" id="IPR036465">
    <property type="entry name" value="vWFA_dom_sf"/>
</dbReference>
<gene>
    <name evidence="6" type="ORF">B0H15DRAFT_158042</name>
</gene>
<reference evidence="6" key="1">
    <citation type="submission" date="2023-03" db="EMBL/GenBank/DDBJ databases">
        <title>Massive genome expansion in bonnet fungi (Mycena s.s.) driven by repeated elements and novel gene families across ecological guilds.</title>
        <authorList>
            <consortium name="Lawrence Berkeley National Laboratory"/>
            <person name="Harder C.B."/>
            <person name="Miyauchi S."/>
            <person name="Viragh M."/>
            <person name="Kuo A."/>
            <person name="Thoen E."/>
            <person name="Andreopoulos B."/>
            <person name="Lu D."/>
            <person name="Skrede I."/>
            <person name="Drula E."/>
            <person name="Henrissat B."/>
            <person name="Morin E."/>
            <person name="Kohler A."/>
            <person name="Barry K."/>
            <person name="LaButti K."/>
            <person name="Morin E."/>
            <person name="Salamov A."/>
            <person name="Lipzen A."/>
            <person name="Mereny Z."/>
            <person name="Hegedus B."/>
            <person name="Baldrian P."/>
            <person name="Stursova M."/>
            <person name="Weitz H."/>
            <person name="Taylor A."/>
            <person name="Grigoriev I.V."/>
            <person name="Nagy L.G."/>
            <person name="Martin F."/>
            <person name="Kauserud H."/>
        </authorList>
    </citation>
    <scope>NUCLEOTIDE SEQUENCE</scope>
    <source>
        <strain evidence="6">CBHHK173m</strain>
    </source>
</reference>
<evidence type="ECO:0000313" key="7">
    <source>
        <dbReference type="Proteomes" id="UP001222325"/>
    </source>
</evidence>
<dbReference type="InterPro" id="IPR000608">
    <property type="entry name" value="UBC"/>
</dbReference>
<dbReference type="Pfam" id="PF13519">
    <property type="entry name" value="VWA_2"/>
    <property type="match status" value="1"/>
</dbReference>
<dbReference type="InterPro" id="IPR016135">
    <property type="entry name" value="UBQ-conjugating_enzyme/RWD"/>
</dbReference>
<feature type="domain" description="UBC core" evidence="4">
    <location>
        <begin position="1509"/>
        <end position="1658"/>
    </location>
</feature>
<dbReference type="SMART" id="SM00327">
    <property type="entry name" value="VWA"/>
    <property type="match status" value="1"/>
</dbReference>
<proteinExistence type="predicted"/>
<dbReference type="SMART" id="SM00212">
    <property type="entry name" value="UBCc"/>
    <property type="match status" value="1"/>
</dbReference>
<organism evidence="6 7">
    <name type="scientific">Mycena belliarum</name>
    <dbReference type="NCBI Taxonomy" id="1033014"/>
    <lineage>
        <taxon>Eukaryota</taxon>
        <taxon>Fungi</taxon>
        <taxon>Dikarya</taxon>
        <taxon>Basidiomycota</taxon>
        <taxon>Agaricomycotina</taxon>
        <taxon>Agaricomycetes</taxon>
        <taxon>Agaricomycetidae</taxon>
        <taxon>Agaricales</taxon>
        <taxon>Marasmiineae</taxon>
        <taxon>Mycenaceae</taxon>
        <taxon>Mycena</taxon>
    </lineage>
</organism>
<dbReference type="SUPFAM" id="SSF54495">
    <property type="entry name" value="UBC-like"/>
    <property type="match status" value="1"/>
</dbReference>
<dbReference type="InterPro" id="IPR002035">
    <property type="entry name" value="VWF_A"/>
</dbReference>
<evidence type="ECO:0000256" key="3">
    <source>
        <dbReference type="PROSITE-ProRule" id="PRU10133"/>
    </source>
</evidence>
<accession>A0AAD6XT48</accession>
<name>A0AAD6XT48_9AGAR</name>
<dbReference type="Gene3D" id="3.10.110.10">
    <property type="entry name" value="Ubiquitin Conjugating Enzyme"/>
    <property type="match status" value="1"/>
</dbReference>
<dbReference type="PROSITE" id="PS50127">
    <property type="entry name" value="UBC_2"/>
    <property type="match status" value="1"/>
</dbReference>
<keyword evidence="2" id="KW-0833">Ubl conjugation pathway</keyword>
<dbReference type="PANTHER" id="PTHR24068">
    <property type="entry name" value="UBIQUITIN-CONJUGATING ENZYME E2"/>
    <property type="match status" value="1"/>
</dbReference>
<dbReference type="CDD" id="cd00198">
    <property type="entry name" value="vWFA"/>
    <property type="match status" value="1"/>
</dbReference>
<evidence type="ECO:0000259" key="4">
    <source>
        <dbReference type="PROSITE" id="PS50127"/>
    </source>
</evidence>